<protein>
    <submittedName>
        <fullName evidence="1">Uncharacterized protein</fullName>
    </submittedName>
</protein>
<organism evidence="1 2">
    <name type="scientific">Phaseolus coccineus</name>
    <name type="common">Scarlet runner bean</name>
    <name type="synonym">Phaseolus multiflorus</name>
    <dbReference type="NCBI Taxonomy" id="3886"/>
    <lineage>
        <taxon>Eukaryota</taxon>
        <taxon>Viridiplantae</taxon>
        <taxon>Streptophyta</taxon>
        <taxon>Embryophyta</taxon>
        <taxon>Tracheophyta</taxon>
        <taxon>Spermatophyta</taxon>
        <taxon>Magnoliopsida</taxon>
        <taxon>eudicotyledons</taxon>
        <taxon>Gunneridae</taxon>
        <taxon>Pentapetalae</taxon>
        <taxon>rosids</taxon>
        <taxon>fabids</taxon>
        <taxon>Fabales</taxon>
        <taxon>Fabaceae</taxon>
        <taxon>Papilionoideae</taxon>
        <taxon>50 kb inversion clade</taxon>
        <taxon>NPAAA clade</taxon>
        <taxon>indigoferoid/millettioid clade</taxon>
        <taxon>Phaseoleae</taxon>
        <taxon>Phaseolus</taxon>
    </lineage>
</organism>
<accession>A0AAN9QVD5</accession>
<gene>
    <name evidence="1" type="ORF">VNO80_22919</name>
</gene>
<proteinExistence type="predicted"/>
<dbReference type="AlphaFoldDB" id="A0AAN9QVD5"/>
<evidence type="ECO:0000313" key="1">
    <source>
        <dbReference type="EMBL" id="KAK7348366.1"/>
    </source>
</evidence>
<keyword evidence="2" id="KW-1185">Reference proteome</keyword>
<dbReference type="Proteomes" id="UP001374584">
    <property type="component" value="Unassembled WGS sequence"/>
</dbReference>
<dbReference type="EMBL" id="JAYMYR010000008">
    <property type="protein sequence ID" value="KAK7348366.1"/>
    <property type="molecule type" value="Genomic_DNA"/>
</dbReference>
<reference evidence="1 2" key="1">
    <citation type="submission" date="2024-01" db="EMBL/GenBank/DDBJ databases">
        <title>The genomes of 5 underutilized Papilionoideae crops provide insights into root nodulation and disease resistanc.</title>
        <authorList>
            <person name="Jiang F."/>
        </authorList>
    </citation>
    <scope>NUCLEOTIDE SEQUENCE [LARGE SCALE GENOMIC DNA]</scope>
    <source>
        <strain evidence="1">JINMINGXINNONG_FW02</strain>
        <tissue evidence="1">Leaves</tissue>
    </source>
</reference>
<comment type="caution">
    <text evidence="1">The sequence shown here is derived from an EMBL/GenBank/DDBJ whole genome shotgun (WGS) entry which is preliminary data.</text>
</comment>
<sequence>MKEQKNVCYDFSVIFLASSSGFSRTSLVTHVGIRRHTFPSKLSWQHTSAHVSTCRYSFLRELPWWHTSAKHQPRLVFWDSALGVGSWSSYVKVMLIDPVARLANQVGLIPTNQPPGTAIEPSHKCLFGPLPMLLYKLVGPEESHKLGLSNQLKSWQIQDRFVIVVTRLRISGLMPTELLRFVIVVTRLRNFGLLPTKLLSPWDDFAVYDDTGLGLGCSHNVLLRSSFAFCNSLFLLRASSIRRLEASISSLSLCCSAKDLSLNLCYSTRDSM</sequence>
<evidence type="ECO:0000313" key="2">
    <source>
        <dbReference type="Proteomes" id="UP001374584"/>
    </source>
</evidence>
<name>A0AAN9QVD5_PHACN</name>